<dbReference type="Gene3D" id="3.30.70.330">
    <property type="match status" value="1"/>
</dbReference>
<proteinExistence type="inferred from homology"/>
<evidence type="ECO:0000256" key="2">
    <source>
        <dbReference type="SAM" id="Coils"/>
    </source>
</evidence>
<reference evidence="5 6" key="1">
    <citation type="submission" date="2019-07" db="EMBL/GenBank/DDBJ databases">
        <title>Draft genome assembly of a fouling barnacle, Amphibalanus amphitrite (Darwin, 1854): The first reference genome for Thecostraca.</title>
        <authorList>
            <person name="Kim W."/>
        </authorList>
    </citation>
    <scope>NUCLEOTIDE SEQUENCE [LARGE SCALE GENOMIC DNA]</scope>
    <source>
        <strain evidence="5">SNU_AA5</strain>
        <tissue evidence="5">Soma without cirri and trophi</tissue>
    </source>
</reference>
<comment type="similarity">
    <text evidence="1">Belongs to the RRP7 family.</text>
</comment>
<accession>A0A6A4X682</accession>
<gene>
    <name evidence="5" type="primary">Rrp7a</name>
    <name evidence="5" type="ORF">FJT64_018570</name>
</gene>
<organism evidence="5 6">
    <name type="scientific">Amphibalanus amphitrite</name>
    <name type="common">Striped barnacle</name>
    <name type="synonym">Balanus amphitrite</name>
    <dbReference type="NCBI Taxonomy" id="1232801"/>
    <lineage>
        <taxon>Eukaryota</taxon>
        <taxon>Metazoa</taxon>
        <taxon>Ecdysozoa</taxon>
        <taxon>Arthropoda</taxon>
        <taxon>Crustacea</taxon>
        <taxon>Multicrustacea</taxon>
        <taxon>Cirripedia</taxon>
        <taxon>Thoracica</taxon>
        <taxon>Thoracicalcarea</taxon>
        <taxon>Balanomorpha</taxon>
        <taxon>Balanoidea</taxon>
        <taxon>Balanidae</taxon>
        <taxon>Amphibalaninae</taxon>
        <taxon>Amphibalanus</taxon>
    </lineage>
</organism>
<dbReference type="InterPro" id="IPR040446">
    <property type="entry name" value="RRP7"/>
</dbReference>
<evidence type="ECO:0000256" key="1">
    <source>
        <dbReference type="ARBA" id="ARBA00006110"/>
    </source>
</evidence>
<evidence type="ECO:0000259" key="3">
    <source>
        <dbReference type="Pfam" id="PF12923"/>
    </source>
</evidence>
<comment type="caution">
    <text evidence="5">The sequence shown here is derived from an EMBL/GenBank/DDBJ whole genome shotgun (WGS) entry which is preliminary data.</text>
</comment>
<dbReference type="PANTHER" id="PTHR13191">
    <property type="entry name" value="RIBOSOMAL RNA PROCESSING PROTEIN 7-RELATED"/>
    <property type="match status" value="1"/>
</dbReference>
<dbReference type="AlphaFoldDB" id="A0A6A4X682"/>
<feature type="domain" description="Ribosomal RNA-processing protein 7 C-terminal" evidence="3">
    <location>
        <begin position="146"/>
        <end position="264"/>
    </location>
</feature>
<dbReference type="CDD" id="cd12294">
    <property type="entry name" value="RRM_Rrp7A"/>
    <property type="match status" value="1"/>
</dbReference>
<feature type="domain" description="Rrp7 RRM-like N-terminal" evidence="4">
    <location>
        <begin position="3"/>
        <end position="60"/>
    </location>
</feature>
<dbReference type="InterPro" id="IPR024326">
    <property type="entry name" value="RRP7_C"/>
</dbReference>
<protein>
    <submittedName>
        <fullName evidence="5">Ribosomal RNA-processing protein 7 A</fullName>
    </submittedName>
</protein>
<dbReference type="Proteomes" id="UP000440578">
    <property type="component" value="Unassembled WGS sequence"/>
</dbReference>
<keyword evidence="2" id="KW-0175">Coiled coil</keyword>
<dbReference type="Pfam" id="PF12923">
    <property type="entry name" value="RRP7"/>
    <property type="match status" value="1"/>
</dbReference>
<dbReference type="SUPFAM" id="SSF54928">
    <property type="entry name" value="RNA-binding domain, RBD"/>
    <property type="match status" value="1"/>
</dbReference>
<dbReference type="GO" id="GO:0006364">
    <property type="term" value="P:rRNA processing"/>
    <property type="evidence" value="ECO:0007669"/>
    <property type="project" value="TreeGrafter"/>
</dbReference>
<evidence type="ECO:0000259" key="4">
    <source>
        <dbReference type="Pfam" id="PF17799"/>
    </source>
</evidence>
<dbReference type="InterPro" id="IPR035979">
    <property type="entry name" value="RBD_domain_sf"/>
</dbReference>
<dbReference type="Gene3D" id="6.10.250.1770">
    <property type="match status" value="1"/>
</dbReference>
<dbReference type="CDD" id="cd12951">
    <property type="entry name" value="RRP7_Rrp7A"/>
    <property type="match status" value="1"/>
</dbReference>
<dbReference type="GO" id="GO:0003676">
    <property type="term" value="F:nucleic acid binding"/>
    <property type="evidence" value="ECO:0007669"/>
    <property type="project" value="InterPro"/>
</dbReference>
<dbReference type="GO" id="GO:0034456">
    <property type="term" value="C:UTP-C complex"/>
    <property type="evidence" value="ECO:0007669"/>
    <property type="project" value="TreeGrafter"/>
</dbReference>
<keyword evidence="6" id="KW-1185">Reference proteome</keyword>
<evidence type="ECO:0000313" key="5">
    <source>
        <dbReference type="EMBL" id="KAF0310478.1"/>
    </source>
</evidence>
<dbReference type="InterPro" id="IPR012677">
    <property type="entry name" value="Nucleotide-bd_a/b_plait_sf"/>
</dbReference>
<dbReference type="GO" id="GO:0000028">
    <property type="term" value="P:ribosomal small subunit assembly"/>
    <property type="evidence" value="ECO:0007669"/>
    <property type="project" value="TreeGrafter"/>
</dbReference>
<feature type="coiled-coil region" evidence="2">
    <location>
        <begin position="231"/>
        <end position="258"/>
    </location>
</feature>
<dbReference type="InterPro" id="IPR034890">
    <property type="entry name" value="Rrp7A_RRM"/>
</dbReference>
<sequence>MDFKVLPVKFSEQSEAVHYLFYKQHTVRSPVPEKPSDRTLFVINVLPYMDEASLKRLFRDCGKVRRVYIHKKPTPGLPEADSSRFFPTVEPVVGYKVAYCVFTKPEGLQKALSLDLSAESAPRVLSTEQHPLQVGVVKWQQEYNDSVLDEEALKKEVDEYMAEHDARVAEEIQKAREQEGQPDSDGWVLVTRHSKRPVARRTEGLDQRLKEKMKKKRQRQQMVNLYNFQLKDTKMEQLAKLREKFEEDKRKIASMRVQRKFRPY</sequence>
<dbReference type="EMBL" id="VIIS01000309">
    <property type="protein sequence ID" value="KAF0310478.1"/>
    <property type="molecule type" value="Genomic_DNA"/>
</dbReference>
<dbReference type="OrthoDB" id="5390at2759"/>
<dbReference type="InterPro" id="IPR040447">
    <property type="entry name" value="RRM_Rrp7"/>
</dbReference>
<dbReference type="PANTHER" id="PTHR13191:SF0">
    <property type="entry name" value="RIBOSOMAL RNA-PROCESSING PROTEIN 7 HOMOLOG A-RELATED"/>
    <property type="match status" value="1"/>
</dbReference>
<dbReference type="GO" id="GO:0032545">
    <property type="term" value="C:CURI complex"/>
    <property type="evidence" value="ECO:0007669"/>
    <property type="project" value="TreeGrafter"/>
</dbReference>
<evidence type="ECO:0000313" key="6">
    <source>
        <dbReference type="Proteomes" id="UP000440578"/>
    </source>
</evidence>
<dbReference type="Pfam" id="PF17799">
    <property type="entry name" value="RRM_Rrp7"/>
    <property type="match status" value="1"/>
</dbReference>
<name>A0A6A4X682_AMPAM</name>